<comment type="caution">
    <text evidence="2">The sequence shown here is derived from an EMBL/GenBank/DDBJ whole genome shotgun (WGS) entry which is preliminary data.</text>
</comment>
<dbReference type="Proteomes" id="UP001595698">
    <property type="component" value="Unassembled WGS sequence"/>
</dbReference>
<reference evidence="3" key="1">
    <citation type="journal article" date="2019" name="Int. J. Syst. Evol. Microbiol.">
        <title>The Global Catalogue of Microorganisms (GCM) 10K type strain sequencing project: providing services to taxonomists for standard genome sequencing and annotation.</title>
        <authorList>
            <consortium name="The Broad Institute Genomics Platform"/>
            <consortium name="The Broad Institute Genome Sequencing Center for Infectious Disease"/>
            <person name="Wu L."/>
            <person name="Ma J."/>
        </authorList>
    </citation>
    <scope>NUCLEOTIDE SEQUENCE [LARGE SCALE GENOMIC DNA]</scope>
    <source>
        <strain evidence="3">TBRC 7912</strain>
    </source>
</reference>
<sequence>MNLTAGVTAAAAGITALDTVGYLDMVVRGRPASDVPAEAADEVAGRAGIDLGHGEEGDSRRTGLGALLGYTAGLGVGVLYGLLPGGRRPALPLAALGLSLAAMAASDIPLAAAGVTDPRRWDAASWVSDLLPHLAYGLTTAVVYDRLTRPGRRRGRR</sequence>
<feature type="transmembrane region" description="Helical" evidence="1">
    <location>
        <begin position="64"/>
        <end position="83"/>
    </location>
</feature>
<evidence type="ECO:0000313" key="2">
    <source>
        <dbReference type="EMBL" id="MFC3985167.1"/>
    </source>
</evidence>
<evidence type="ECO:0008006" key="4">
    <source>
        <dbReference type="Google" id="ProtNLM"/>
    </source>
</evidence>
<organism evidence="2 3">
    <name type="scientific">Streptosporangium jomthongense</name>
    <dbReference type="NCBI Taxonomy" id="1193683"/>
    <lineage>
        <taxon>Bacteria</taxon>
        <taxon>Bacillati</taxon>
        <taxon>Actinomycetota</taxon>
        <taxon>Actinomycetes</taxon>
        <taxon>Streptosporangiales</taxon>
        <taxon>Streptosporangiaceae</taxon>
        <taxon>Streptosporangium</taxon>
    </lineage>
</organism>
<keyword evidence="1" id="KW-0812">Transmembrane</keyword>
<accession>A0ABV8F8Z9</accession>
<dbReference type="EMBL" id="JBHSBC010000041">
    <property type="protein sequence ID" value="MFC3985167.1"/>
    <property type="molecule type" value="Genomic_DNA"/>
</dbReference>
<dbReference type="RefSeq" id="WP_386195191.1">
    <property type="nucleotide sequence ID" value="NZ_JBHSBC010000041.1"/>
</dbReference>
<keyword evidence="1" id="KW-0472">Membrane</keyword>
<gene>
    <name evidence="2" type="ORF">ACFOYY_33915</name>
</gene>
<keyword evidence="1" id="KW-1133">Transmembrane helix</keyword>
<name>A0ABV8F8Z9_9ACTN</name>
<protein>
    <recommendedName>
        <fullName evidence="4">DUF1440 domain-containing protein</fullName>
    </recommendedName>
</protein>
<evidence type="ECO:0000313" key="3">
    <source>
        <dbReference type="Proteomes" id="UP001595698"/>
    </source>
</evidence>
<proteinExistence type="predicted"/>
<evidence type="ECO:0000256" key="1">
    <source>
        <dbReference type="SAM" id="Phobius"/>
    </source>
</evidence>
<keyword evidence="3" id="KW-1185">Reference proteome</keyword>
<feature type="transmembrane region" description="Helical" evidence="1">
    <location>
        <begin position="90"/>
        <end position="110"/>
    </location>
</feature>